<dbReference type="Proteomes" id="UP001401887">
    <property type="component" value="Unassembled WGS sequence"/>
</dbReference>
<comment type="caution">
    <text evidence="1">The sequence shown here is derived from an EMBL/GenBank/DDBJ whole genome shotgun (WGS) entry which is preliminary data.</text>
</comment>
<gene>
    <name evidence="1" type="ORF">Dcar01_01239</name>
</gene>
<dbReference type="EMBL" id="BAABRP010000002">
    <property type="protein sequence ID" value="GAA5512525.1"/>
    <property type="molecule type" value="Genomic_DNA"/>
</dbReference>
<evidence type="ECO:0000313" key="2">
    <source>
        <dbReference type="Proteomes" id="UP001401887"/>
    </source>
</evidence>
<organism evidence="1 2">
    <name type="scientific">Deinococcus carri</name>
    <dbReference type="NCBI Taxonomy" id="1211323"/>
    <lineage>
        <taxon>Bacteria</taxon>
        <taxon>Thermotogati</taxon>
        <taxon>Deinococcota</taxon>
        <taxon>Deinococci</taxon>
        <taxon>Deinococcales</taxon>
        <taxon>Deinococcaceae</taxon>
        <taxon>Deinococcus</taxon>
    </lineage>
</organism>
<name>A0ABP9W7R5_9DEIO</name>
<proteinExistence type="predicted"/>
<dbReference type="RefSeq" id="WP_345462525.1">
    <property type="nucleotide sequence ID" value="NZ_BAABRP010000002.1"/>
</dbReference>
<keyword evidence="2" id="KW-1185">Reference proteome</keyword>
<accession>A0ABP9W7R5</accession>
<reference evidence="1 2" key="1">
    <citation type="submission" date="2024-02" db="EMBL/GenBank/DDBJ databases">
        <title>Deinococcus carri NBRC 110142.</title>
        <authorList>
            <person name="Ichikawa N."/>
            <person name="Katano-Makiyama Y."/>
            <person name="Hidaka K."/>
        </authorList>
    </citation>
    <scope>NUCLEOTIDE SEQUENCE [LARGE SCALE GENOMIC DNA]</scope>
    <source>
        <strain evidence="1 2">NBRC 110142</strain>
    </source>
</reference>
<sequence length="84" mass="8612">MSAAGRHEWLRVCLDDTRFAVGAVLDAEDPHAAALQARTALEGTCLALEGGPPFGGLSTHPSMIEAIIAATAPAESIQGEEVGN</sequence>
<protein>
    <submittedName>
        <fullName evidence="1">Uncharacterized protein</fullName>
    </submittedName>
</protein>
<evidence type="ECO:0000313" key="1">
    <source>
        <dbReference type="EMBL" id="GAA5512525.1"/>
    </source>
</evidence>